<dbReference type="Gene3D" id="3.40.50.720">
    <property type="entry name" value="NAD(P)-binding Rossmann-like Domain"/>
    <property type="match status" value="1"/>
</dbReference>
<dbReference type="GO" id="GO:0004665">
    <property type="term" value="F:prephenate dehydrogenase (NADP+) activity"/>
    <property type="evidence" value="ECO:0007669"/>
    <property type="project" value="InterPro"/>
</dbReference>
<keyword evidence="7" id="KW-1185">Reference proteome</keyword>
<dbReference type="EMBL" id="FNOU01000001">
    <property type="protein sequence ID" value="SDX28445.1"/>
    <property type="molecule type" value="Genomic_DNA"/>
</dbReference>
<organism evidence="6 7">
    <name type="scientific">Eubacterium barkeri</name>
    <name type="common">Clostridium barkeri</name>
    <dbReference type="NCBI Taxonomy" id="1528"/>
    <lineage>
        <taxon>Bacteria</taxon>
        <taxon>Bacillati</taxon>
        <taxon>Bacillota</taxon>
        <taxon>Clostridia</taxon>
        <taxon>Eubacteriales</taxon>
        <taxon>Eubacteriaceae</taxon>
        <taxon>Eubacterium</taxon>
    </lineage>
</organism>
<dbReference type="InterPro" id="IPR046826">
    <property type="entry name" value="PDH_N"/>
</dbReference>
<gene>
    <name evidence="6" type="ORF">SAMN04488579_10126</name>
</gene>
<sequence length="303" mass="33938">MKNLAGKNIAIIGLGLMGGALAMGLRKQGPAGIGAFDINEEVLETALQDKVIDWGESTSEGVAEMLSRTDLVIFCLYPKQTVDFIITHMTDFKEKAVLTDITGVKQALIDALSPCMRPDLDFILGHPMAGSEKEGYGGADDSIFKGRNYILIPREKNHPENITWLKAIIRDLGFVNIVETTPEIHDQKIAFTSQLCHVIACALIDSEEDRHISDFEGGSFCDLTRIAMINAEMWTELFMSNKKALLTQIEKFEEALDCMKTEIANSEDEALKQRLQDVRRKRVAMEIDRQNKKARMMLNLKEN</sequence>
<dbReference type="PANTHER" id="PTHR21363:SF0">
    <property type="entry name" value="PREPHENATE DEHYDROGENASE [NADP(+)]"/>
    <property type="match status" value="1"/>
</dbReference>
<comment type="similarity">
    <text evidence="1">Belongs to the prephenate/arogenate dehydrogenase family.</text>
</comment>
<dbReference type="Gene3D" id="1.10.3660.10">
    <property type="entry name" value="6-phosphogluconate dehydrogenase C-terminal like domain"/>
    <property type="match status" value="1"/>
</dbReference>
<evidence type="ECO:0000313" key="6">
    <source>
        <dbReference type="EMBL" id="SDX28445.1"/>
    </source>
</evidence>
<dbReference type="Pfam" id="PF20463">
    <property type="entry name" value="PDH_C"/>
    <property type="match status" value="1"/>
</dbReference>
<dbReference type="Proteomes" id="UP000199652">
    <property type="component" value="Unassembled WGS sequence"/>
</dbReference>
<dbReference type="SUPFAM" id="SSF51735">
    <property type="entry name" value="NAD(P)-binding Rossmann-fold domains"/>
    <property type="match status" value="1"/>
</dbReference>
<evidence type="ECO:0000313" key="7">
    <source>
        <dbReference type="Proteomes" id="UP000199652"/>
    </source>
</evidence>
<dbReference type="InterPro" id="IPR003099">
    <property type="entry name" value="Prephen_DH"/>
</dbReference>
<evidence type="ECO:0000256" key="4">
    <source>
        <dbReference type="SAM" id="Coils"/>
    </source>
</evidence>
<comment type="pathway">
    <text evidence="3">Amino-acid biosynthesis.</text>
</comment>
<accession>A0A1H3AFR3</accession>
<reference evidence="7" key="1">
    <citation type="submission" date="2016-10" db="EMBL/GenBank/DDBJ databases">
        <authorList>
            <person name="Varghese N."/>
            <person name="Submissions S."/>
        </authorList>
    </citation>
    <scope>NUCLEOTIDE SEQUENCE [LARGE SCALE GENOMIC DNA]</scope>
    <source>
        <strain evidence="7">VPI 5359</strain>
    </source>
</reference>
<dbReference type="GO" id="GO:0006571">
    <property type="term" value="P:tyrosine biosynthetic process"/>
    <property type="evidence" value="ECO:0007669"/>
    <property type="project" value="InterPro"/>
</dbReference>
<evidence type="ECO:0000256" key="1">
    <source>
        <dbReference type="ARBA" id="ARBA00007964"/>
    </source>
</evidence>
<dbReference type="GO" id="GO:0070403">
    <property type="term" value="F:NAD+ binding"/>
    <property type="evidence" value="ECO:0007669"/>
    <property type="project" value="InterPro"/>
</dbReference>
<dbReference type="SUPFAM" id="SSF48179">
    <property type="entry name" value="6-phosphogluconate dehydrogenase C-terminal domain-like"/>
    <property type="match status" value="1"/>
</dbReference>
<dbReference type="OrthoDB" id="9802008at2"/>
<name>A0A1H3AFR3_EUBBA</name>
<dbReference type="InterPro" id="IPR008927">
    <property type="entry name" value="6-PGluconate_DH-like_C_sf"/>
</dbReference>
<feature type="coiled-coil region" evidence="4">
    <location>
        <begin position="242"/>
        <end position="269"/>
    </location>
</feature>
<keyword evidence="4" id="KW-0175">Coiled coil</keyword>
<dbReference type="AlphaFoldDB" id="A0A1H3AFR3"/>
<evidence type="ECO:0000259" key="5">
    <source>
        <dbReference type="PROSITE" id="PS51176"/>
    </source>
</evidence>
<feature type="domain" description="Prephenate/arogenate dehydrogenase" evidence="5">
    <location>
        <begin position="7"/>
        <end position="293"/>
    </location>
</feature>
<dbReference type="InterPro" id="IPR046825">
    <property type="entry name" value="PDH_C"/>
</dbReference>
<dbReference type="RefSeq" id="WP_090242198.1">
    <property type="nucleotide sequence ID" value="NZ_FNOU01000001.1"/>
</dbReference>
<protein>
    <submittedName>
        <fullName evidence="6">Prephenate dehydrogenase</fullName>
    </submittedName>
</protein>
<evidence type="ECO:0000256" key="3">
    <source>
        <dbReference type="ARBA" id="ARBA00029440"/>
    </source>
</evidence>
<dbReference type="GO" id="GO:0008977">
    <property type="term" value="F:prephenate dehydrogenase (NAD+) activity"/>
    <property type="evidence" value="ECO:0007669"/>
    <property type="project" value="InterPro"/>
</dbReference>
<dbReference type="PANTHER" id="PTHR21363">
    <property type="entry name" value="PREPHENATE DEHYDROGENASE"/>
    <property type="match status" value="1"/>
</dbReference>
<evidence type="ECO:0000256" key="2">
    <source>
        <dbReference type="ARBA" id="ARBA00023002"/>
    </source>
</evidence>
<dbReference type="InterPro" id="IPR036291">
    <property type="entry name" value="NAD(P)-bd_dom_sf"/>
</dbReference>
<proteinExistence type="inferred from homology"/>
<dbReference type="Pfam" id="PF02153">
    <property type="entry name" value="PDH_N"/>
    <property type="match status" value="1"/>
</dbReference>
<dbReference type="PROSITE" id="PS51176">
    <property type="entry name" value="PDH_ADH"/>
    <property type="match status" value="1"/>
</dbReference>
<keyword evidence="2" id="KW-0560">Oxidoreductase</keyword>
<dbReference type="STRING" id="1528.SAMN04488579_10126"/>
<dbReference type="InterPro" id="IPR050812">
    <property type="entry name" value="Preph/Arog_dehydrog"/>
</dbReference>